<dbReference type="Proteomes" id="UP000000702">
    <property type="component" value="Unassembled WGS sequence"/>
</dbReference>
<accession>F9W858</accession>
<organism evidence="1 2">
    <name type="scientific">Trypanosoma congolense (strain IL3000)</name>
    <dbReference type="NCBI Taxonomy" id="1068625"/>
    <lineage>
        <taxon>Eukaryota</taxon>
        <taxon>Discoba</taxon>
        <taxon>Euglenozoa</taxon>
        <taxon>Kinetoplastea</taxon>
        <taxon>Metakinetoplastina</taxon>
        <taxon>Trypanosomatida</taxon>
        <taxon>Trypanosomatidae</taxon>
        <taxon>Trypanosoma</taxon>
        <taxon>Nannomonas</taxon>
    </lineage>
</organism>
<sequence length="1198" mass="133811">MSCDYVVSILWVSLGRWSPSRCRAVLIHRIYFYTMCRFALCGAHANLFLFINVRVLHPHFSLVWTCDLKKLTKYRRDSTFWAMLASQRLGLILARCMRILPREGPLGSKDVLEPKGGPATVPYFNSSYTNDQLVDLLVSVSELSMGSNEEWLRLKKACLARLSEFSTDDVVKILVILVKNDACGLVECSQIQDQLASPRFVTDVAIQECIETIFSIVLSGSRLSPKFCIYAQKVFKSLISVAQVDILPKLSYAVGYLLVSRDNNIPVEVRHSLLKSLLERITSENYSALSQDDLIYMIWCLSTFCSDVRVVQPVYIEACEAILARGIRLEHIKDISARSAMLLLCSLCSLFSLSGNKCSTLQAQENGLVVRIIDTNQIEVGMLSREFLRRLVECLNLIVFRLVRCVTNGEIQNRSIMLTALDMLTFCGLSKILKNAQILHHLLLRGLLFGVGNAWFRPMNTFSDFFGLKTEQPLINFYFLMDDVIFFDRLTFYLGPCISSPLNGHDKTSAKEVMSVLEALVYGNFSTHFKDFYARECIKLVPRALCVSSPNEFTRIVEVVTKLSIDSDAVWYAIRERSSELKGKWDCAQHLRNDIFGRCMSEKFPRVTVCCGELTSLIHKEGCKLVRNENINVKQLANLLETVDKRKGSCGVTAEQCMAVVKSLSGLGVTSKEAGLCEPALTSIFLRIDSGQSFDMMLRTILDCSSAGVSRGVLLSALSCVGSRLVERGVQGIEFSSSVLYLIAGYELGAGCHVLHPHIIHALYNQEKLMDVPFDLLGRLFAALCDFGVDDKFLLEHSISALDLCHTRLSDEREWDDSNRKAALALIRSMWSSASKVVWSQLFPLARGLVDLMVKRVDNQKSKTFLLHVVAAIATLVICGPDDISAQRKLELLGENITNFFFENVVLLFSEGGLIFSLRSAESLLVSEVGISILPRCGNVTCSLIVSYALQCLTQANDATAKRLTPYAVGLWRCCLRHVEKSLITDRTLIDTVSLCVRFGASSQSFDRLMIYLMEEDCTINMLTVSSLAGGLIRTAKRRSVATQFIAHYSQRLPMDHLPATALMALIVYFSRDAEKVALGLHRVNMLLSLVWASLSLKIDRLPSDKALWKLVESVPMDSASHLIQVICDVGIIDDTPASELVRPLSLILGWKSVLVSRTIVMLLLGKIESCLETRQCSGSTESMTVEEIQKAIRGYEN</sequence>
<dbReference type="VEuPathDB" id="TriTrypDB:TcIL3000_0_41420"/>
<proteinExistence type="predicted"/>
<reference evidence="1 2" key="2">
    <citation type="journal article" date="2012" name="Proc. Natl. Acad. Sci. U.S.A.">
        <title>Antigenic diversity is generated by distinct evolutionary mechanisms in African trypanosome species.</title>
        <authorList>
            <person name="Jackson A.P."/>
            <person name="Berry A."/>
            <person name="Aslett M."/>
            <person name="Allison H.C."/>
            <person name="Burton P."/>
            <person name="Vavrova-Anderson J."/>
            <person name="Brown R."/>
            <person name="Browne H."/>
            <person name="Corton N."/>
            <person name="Hauser H."/>
            <person name="Gamble J."/>
            <person name="Gilderthorp R."/>
            <person name="Marcello L."/>
            <person name="McQuillan J."/>
            <person name="Otto T.D."/>
            <person name="Quail M.A."/>
            <person name="Sanders M.J."/>
            <person name="van Tonder A."/>
            <person name="Ginger M.L."/>
            <person name="Field M.C."/>
            <person name="Barry J.D."/>
            <person name="Hertz-Fowler C."/>
            <person name="Berriman M."/>
        </authorList>
    </citation>
    <scope>NUCLEOTIDE SEQUENCE [LARGE SCALE GENOMIC DNA]</scope>
    <source>
        <strain evidence="1 2">IL3000</strain>
    </source>
</reference>
<keyword evidence="2" id="KW-1185">Reference proteome</keyword>
<name>F9W858_TRYCI</name>
<evidence type="ECO:0000313" key="2">
    <source>
        <dbReference type="Proteomes" id="UP000000702"/>
    </source>
</evidence>
<protein>
    <submittedName>
        <fullName evidence="1">WGS project CAEQ00000000 data, annotated contig 1708</fullName>
    </submittedName>
</protein>
<dbReference type="OMA" id="LVKNDAC"/>
<gene>
    <name evidence="1" type="ORF">TCIL3000_0_41420</name>
</gene>
<dbReference type="EMBL" id="CAEQ01001139">
    <property type="protein sequence ID" value="CCD13385.1"/>
    <property type="molecule type" value="Genomic_DNA"/>
</dbReference>
<evidence type="ECO:0000313" key="1">
    <source>
        <dbReference type="EMBL" id="CCD13385.1"/>
    </source>
</evidence>
<dbReference type="AlphaFoldDB" id="F9W858"/>
<reference evidence="2" key="1">
    <citation type="submission" date="2011-07" db="EMBL/GenBank/DDBJ databases">
        <title>Divergent evolution of antigenic variation in African trypanosomes.</title>
        <authorList>
            <person name="Jackson A.P."/>
            <person name="Berry A."/>
            <person name="Allison H.C."/>
            <person name="Burton P."/>
            <person name="Anderson J."/>
            <person name="Aslett M."/>
            <person name="Brown R."/>
            <person name="Corton N."/>
            <person name="Harris D."/>
            <person name="Hauser H."/>
            <person name="Gamble J."/>
            <person name="Gilderthorp R."/>
            <person name="McQuillan J."/>
            <person name="Quail M.A."/>
            <person name="Sanders M."/>
            <person name="Van Tonder A."/>
            <person name="Ginger M.L."/>
            <person name="Donelson J.E."/>
            <person name="Field M.C."/>
            <person name="Barry J.D."/>
            <person name="Berriman M."/>
            <person name="Hertz-Fowler C."/>
        </authorList>
    </citation>
    <scope>NUCLEOTIDE SEQUENCE [LARGE SCALE GENOMIC DNA]</scope>
    <source>
        <strain evidence="2">IL3000</strain>
    </source>
</reference>
<comment type="caution">
    <text evidence="1">The sequence shown here is derived from an EMBL/GenBank/DDBJ whole genome shotgun (WGS) entry which is preliminary data.</text>
</comment>